<comment type="caution">
    <text evidence="5">The sequence shown here is derived from an EMBL/GenBank/DDBJ whole genome shotgun (WGS) entry which is preliminary data.</text>
</comment>
<dbReference type="PANTHER" id="PTHR30146">
    <property type="entry name" value="LACI-RELATED TRANSCRIPTIONAL REPRESSOR"/>
    <property type="match status" value="1"/>
</dbReference>
<dbReference type="GO" id="GO:0003700">
    <property type="term" value="F:DNA-binding transcription factor activity"/>
    <property type="evidence" value="ECO:0007669"/>
    <property type="project" value="TreeGrafter"/>
</dbReference>
<accession>A0A2N6SPI8</accession>
<dbReference type="Gene3D" id="3.40.50.2300">
    <property type="match status" value="2"/>
</dbReference>
<evidence type="ECO:0000256" key="1">
    <source>
        <dbReference type="ARBA" id="ARBA00023015"/>
    </source>
</evidence>
<dbReference type="PANTHER" id="PTHR30146:SF109">
    <property type="entry name" value="HTH-TYPE TRANSCRIPTIONAL REGULATOR GALS"/>
    <property type="match status" value="1"/>
</dbReference>
<keyword evidence="3" id="KW-0804">Transcription</keyword>
<dbReference type="SUPFAM" id="SSF47413">
    <property type="entry name" value="lambda repressor-like DNA-binding domains"/>
    <property type="match status" value="1"/>
</dbReference>
<dbReference type="SUPFAM" id="SSF53822">
    <property type="entry name" value="Periplasmic binding protein-like I"/>
    <property type="match status" value="1"/>
</dbReference>
<dbReference type="CDD" id="cd06267">
    <property type="entry name" value="PBP1_LacI_sugar_binding-like"/>
    <property type="match status" value="1"/>
</dbReference>
<dbReference type="CDD" id="cd01392">
    <property type="entry name" value="HTH_LacI"/>
    <property type="match status" value="1"/>
</dbReference>
<dbReference type="STRING" id="84521.SAMN04487994_10337"/>
<dbReference type="GO" id="GO:0000976">
    <property type="term" value="F:transcription cis-regulatory region binding"/>
    <property type="evidence" value="ECO:0007669"/>
    <property type="project" value="TreeGrafter"/>
</dbReference>
<evidence type="ECO:0000256" key="3">
    <source>
        <dbReference type="ARBA" id="ARBA00023163"/>
    </source>
</evidence>
<keyword evidence="1" id="KW-0805">Transcription regulation</keyword>
<dbReference type="Pfam" id="PF00356">
    <property type="entry name" value="LacI"/>
    <property type="match status" value="1"/>
</dbReference>
<evidence type="ECO:0000259" key="4">
    <source>
        <dbReference type="PROSITE" id="PS50932"/>
    </source>
</evidence>
<evidence type="ECO:0000313" key="5">
    <source>
        <dbReference type="EMBL" id="PMC58977.1"/>
    </source>
</evidence>
<name>A0A2N6SPI8_9LACT</name>
<dbReference type="Proteomes" id="UP000235682">
    <property type="component" value="Unassembled WGS sequence"/>
</dbReference>
<dbReference type="InterPro" id="IPR028082">
    <property type="entry name" value="Peripla_BP_I"/>
</dbReference>
<reference evidence="5 6" key="1">
    <citation type="submission" date="2017-09" db="EMBL/GenBank/DDBJ databases">
        <title>Bacterial strain isolated from the female urinary microbiota.</title>
        <authorList>
            <person name="Thomas-White K."/>
            <person name="Kumar N."/>
            <person name="Forster S."/>
            <person name="Putonti C."/>
            <person name="Lawley T."/>
            <person name="Wolfe A.J."/>
        </authorList>
    </citation>
    <scope>NUCLEOTIDE SEQUENCE [LARGE SCALE GENOMIC DNA]</scope>
    <source>
        <strain evidence="5 6">UMB0852</strain>
    </source>
</reference>
<protein>
    <submittedName>
        <fullName evidence="5">LacI family transcriptional regulator</fullName>
    </submittedName>
</protein>
<feature type="domain" description="HTH lacI-type" evidence="4">
    <location>
        <begin position="5"/>
        <end position="60"/>
    </location>
</feature>
<dbReference type="EMBL" id="PNHE01000003">
    <property type="protein sequence ID" value="PMC58977.1"/>
    <property type="molecule type" value="Genomic_DNA"/>
</dbReference>
<dbReference type="InterPro" id="IPR025997">
    <property type="entry name" value="SBP_2_dom"/>
</dbReference>
<dbReference type="Pfam" id="PF13407">
    <property type="entry name" value="Peripla_BP_4"/>
    <property type="match status" value="1"/>
</dbReference>
<sequence>MTRKITLKDIAQKAGISPAAVSIILNDKPSRISQAKKDEVKRIAKELNYIPNQIAKSLSTQQTYTIGLVVPDLENPFFATLSKEVERFFTQRGYFTFIMNSDEKNNQDKEIVQKMLQRQVDGLLLCASNAAYYSLDQTNEWLKQITIPTVLVDRIFDSSLSSVAFDHFQGGYLVGEYMSQALSPTKSSIACLTGDLKTHTASERLKGFQHALRHHHKQVEPLILSGDYSIESGYQMGKELLKQMSSTQLAGVFCFNDLIAYGFIKAIKEEQLDWQDFGIVGYDNLQIGKTLGYSFPSIAQDVPYLAEQACQVLLKQINNNRTTKVKLELELVNIK</sequence>
<dbReference type="SMART" id="SM00354">
    <property type="entry name" value="HTH_LACI"/>
    <property type="match status" value="1"/>
</dbReference>
<dbReference type="Gene3D" id="1.10.260.40">
    <property type="entry name" value="lambda repressor-like DNA-binding domains"/>
    <property type="match status" value="1"/>
</dbReference>
<keyword evidence="2" id="KW-0238">DNA-binding</keyword>
<proteinExistence type="predicted"/>
<organism evidence="5 6">
    <name type="scientific">Dolosicoccus paucivorans</name>
    <dbReference type="NCBI Taxonomy" id="84521"/>
    <lineage>
        <taxon>Bacteria</taxon>
        <taxon>Bacillati</taxon>
        <taxon>Bacillota</taxon>
        <taxon>Bacilli</taxon>
        <taxon>Lactobacillales</taxon>
        <taxon>Aerococcaceae</taxon>
        <taxon>Dolosicoccus</taxon>
    </lineage>
</organism>
<evidence type="ECO:0000256" key="2">
    <source>
        <dbReference type="ARBA" id="ARBA00023125"/>
    </source>
</evidence>
<gene>
    <name evidence="5" type="ORF">CJ205_01345</name>
</gene>
<dbReference type="PROSITE" id="PS50932">
    <property type="entry name" value="HTH_LACI_2"/>
    <property type="match status" value="1"/>
</dbReference>
<dbReference type="InterPro" id="IPR000843">
    <property type="entry name" value="HTH_LacI"/>
</dbReference>
<dbReference type="RefSeq" id="WP_102233289.1">
    <property type="nucleotide sequence ID" value="NZ_PNHE01000003.1"/>
</dbReference>
<keyword evidence="6" id="KW-1185">Reference proteome</keyword>
<dbReference type="AlphaFoldDB" id="A0A2N6SPI8"/>
<dbReference type="InterPro" id="IPR010982">
    <property type="entry name" value="Lambda_DNA-bd_dom_sf"/>
</dbReference>
<evidence type="ECO:0000313" key="6">
    <source>
        <dbReference type="Proteomes" id="UP000235682"/>
    </source>
</evidence>